<dbReference type="SUPFAM" id="SSF55031">
    <property type="entry name" value="Bacterial exopeptidase dimerisation domain"/>
    <property type="match status" value="1"/>
</dbReference>
<dbReference type="Pfam" id="PF01546">
    <property type="entry name" value="Peptidase_M20"/>
    <property type="match status" value="1"/>
</dbReference>
<dbReference type="InterPro" id="IPR052030">
    <property type="entry name" value="Peptidase_M20/M20A_hydrolases"/>
</dbReference>
<accession>A0ABZ0F6W1</accession>
<evidence type="ECO:0000313" key="3">
    <source>
        <dbReference type="EMBL" id="WOE65369.1"/>
    </source>
</evidence>
<name>A0ABZ0F6W1_9GAMM</name>
<dbReference type="InterPro" id="IPR036264">
    <property type="entry name" value="Bact_exopeptidase_dim_dom"/>
</dbReference>
<protein>
    <submittedName>
        <fullName evidence="3">Amidohydrolase</fullName>
    </submittedName>
</protein>
<proteinExistence type="predicted"/>
<organism evidence="3 4">
    <name type="scientific">Aeromonas allosaccharophila</name>
    <dbReference type="NCBI Taxonomy" id="656"/>
    <lineage>
        <taxon>Bacteria</taxon>
        <taxon>Pseudomonadati</taxon>
        <taxon>Pseudomonadota</taxon>
        <taxon>Gammaproteobacteria</taxon>
        <taxon>Aeromonadales</taxon>
        <taxon>Aeromonadaceae</taxon>
        <taxon>Aeromonas</taxon>
    </lineage>
</organism>
<dbReference type="InterPro" id="IPR002933">
    <property type="entry name" value="Peptidase_M20"/>
</dbReference>
<sequence length="432" mass="46752">MTLEHLILWRRDLHRLPEAAWKEFRTTSLIAHHLSELGYRIVLGDKLLASNLMMGRDVDVAAEKARARRQGAHPDWLERIGDVTGLMGELDTGRPGPTLAFRFDIDAVEVEESNAEQHQPQQEGFASHNKGWMHACAHDGHTAIGMGLASQLMAMKEQLCGRIKLFFQPAEEGCRGGKALAAGGALDDVDALLSLHIGIHAGSGELVINPTEFLCSTKFDVHFMGTAAHAGLEPNAGSNALAAACMATTAMLGIPRHRDGMTRINVGQLHGGSGRNVIPDHAELRGETRGADSTLNDYMFSQVQRIVEGTALAHGVTYRIIKQGEAIALDNSPALQAELAALARKQGLATIQTRRFGASEDAGFLMERVQKQGGEAAYLILGADLAAPHHHNEFDFDERVMQSGVELLAAWARVRLGEAEPALDISRSPITD</sequence>
<dbReference type="EMBL" id="CP136584">
    <property type="protein sequence ID" value="WOE65369.1"/>
    <property type="molecule type" value="Genomic_DNA"/>
</dbReference>
<dbReference type="RefSeq" id="WP_317102436.1">
    <property type="nucleotide sequence ID" value="NZ_CP136584.1"/>
</dbReference>
<dbReference type="InterPro" id="IPR017439">
    <property type="entry name" value="Amidohydrolase"/>
</dbReference>
<dbReference type="PIRSF" id="PIRSF005962">
    <property type="entry name" value="Pept_M20D_amidohydro"/>
    <property type="match status" value="1"/>
</dbReference>
<reference evidence="3 4" key="1">
    <citation type="submission" date="2023-10" db="EMBL/GenBank/DDBJ databases">
        <title>Genome analysis of psychrotrophic aerobic bacterium Aeromonas allosaccharophila BIM B-1809 isolated from infected fish.</title>
        <authorList>
            <person name="Leanovich S.I."/>
            <person name="Sidarenka A.V."/>
            <person name="Akhremchuk A.E."/>
            <person name="Sikolenko M.A."/>
            <person name="Valentovich L.N."/>
        </authorList>
    </citation>
    <scope>NUCLEOTIDE SEQUENCE [LARGE SCALE GENOMIC DNA]</scope>
    <source>
        <strain evidence="3 4">BIM B-1809</strain>
    </source>
</reference>
<dbReference type="Gene3D" id="3.40.630.10">
    <property type="entry name" value="Zn peptidases"/>
    <property type="match status" value="2"/>
</dbReference>
<keyword evidence="4" id="KW-1185">Reference proteome</keyword>
<dbReference type="PANTHER" id="PTHR30575:SF3">
    <property type="entry name" value="PEPTIDASE M20 DIMERISATION DOMAIN-CONTAINING PROTEIN"/>
    <property type="match status" value="1"/>
</dbReference>
<keyword evidence="1" id="KW-0378">Hydrolase</keyword>
<evidence type="ECO:0000256" key="1">
    <source>
        <dbReference type="ARBA" id="ARBA00022801"/>
    </source>
</evidence>
<dbReference type="NCBIfam" id="TIGR01891">
    <property type="entry name" value="amidohydrolases"/>
    <property type="match status" value="1"/>
</dbReference>
<dbReference type="PANTHER" id="PTHR30575">
    <property type="entry name" value="PEPTIDASE M20"/>
    <property type="match status" value="1"/>
</dbReference>
<feature type="domain" description="Peptidase M20 dimerisation" evidence="2">
    <location>
        <begin position="218"/>
        <end position="308"/>
    </location>
</feature>
<evidence type="ECO:0000259" key="2">
    <source>
        <dbReference type="Pfam" id="PF07687"/>
    </source>
</evidence>
<dbReference type="SUPFAM" id="SSF53187">
    <property type="entry name" value="Zn-dependent exopeptidases"/>
    <property type="match status" value="1"/>
</dbReference>
<gene>
    <name evidence="3" type="ORF">RY972_15065</name>
</gene>
<dbReference type="InterPro" id="IPR011650">
    <property type="entry name" value="Peptidase_M20_dimer"/>
</dbReference>
<dbReference type="Pfam" id="PF07687">
    <property type="entry name" value="M20_dimer"/>
    <property type="match status" value="1"/>
</dbReference>
<evidence type="ECO:0000313" key="4">
    <source>
        <dbReference type="Proteomes" id="UP001302667"/>
    </source>
</evidence>
<dbReference type="Proteomes" id="UP001302667">
    <property type="component" value="Chromosome"/>
</dbReference>